<dbReference type="Pfam" id="PF01400">
    <property type="entry name" value="Astacin"/>
    <property type="match status" value="1"/>
</dbReference>
<keyword evidence="5" id="KW-1185">Reference proteome</keyword>
<organism evidence="5 6">
    <name type="scientific">Romanomermis culicivorax</name>
    <name type="common">Nematode worm</name>
    <dbReference type="NCBI Taxonomy" id="13658"/>
    <lineage>
        <taxon>Eukaryota</taxon>
        <taxon>Metazoa</taxon>
        <taxon>Ecdysozoa</taxon>
        <taxon>Nematoda</taxon>
        <taxon>Enoplea</taxon>
        <taxon>Dorylaimia</taxon>
        <taxon>Mermithida</taxon>
        <taxon>Mermithoidea</taxon>
        <taxon>Mermithidae</taxon>
        <taxon>Romanomermis</taxon>
    </lineage>
</organism>
<accession>A0A915HLV3</accession>
<feature type="domain" description="Peptidase M12A" evidence="4">
    <location>
        <begin position="258"/>
        <end position="345"/>
    </location>
</feature>
<protein>
    <submittedName>
        <fullName evidence="6">Peptidase M12A domain-containing protein</fullName>
    </submittedName>
</protein>
<feature type="region of interest" description="Disordered" evidence="3">
    <location>
        <begin position="338"/>
        <end position="460"/>
    </location>
</feature>
<dbReference type="AlphaFoldDB" id="A0A915HLV3"/>
<dbReference type="Gene3D" id="3.40.390.10">
    <property type="entry name" value="Collagenase (Catalytic Domain)"/>
    <property type="match status" value="1"/>
</dbReference>
<reference evidence="6" key="1">
    <citation type="submission" date="2022-11" db="UniProtKB">
        <authorList>
            <consortium name="WormBaseParasite"/>
        </authorList>
    </citation>
    <scope>IDENTIFICATION</scope>
</reference>
<name>A0A915HLV3_ROMCU</name>
<dbReference type="InterPro" id="IPR024079">
    <property type="entry name" value="MetalloPept_cat_dom_sf"/>
</dbReference>
<dbReference type="Proteomes" id="UP000887565">
    <property type="component" value="Unplaced"/>
</dbReference>
<dbReference type="GO" id="GO:0008270">
    <property type="term" value="F:zinc ion binding"/>
    <property type="evidence" value="ECO:0007669"/>
    <property type="project" value="InterPro"/>
</dbReference>
<dbReference type="InterPro" id="IPR006026">
    <property type="entry name" value="Peptidase_Metallo"/>
</dbReference>
<evidence type="ECO:0000256" key="3">
    <source>
        <dbReference type="SAM" id="MobiDB-lite"/>
    </source>
</evidence>
<dbReference type="GO" id="GO:0006508">
    <property type="term" value="P:proteolysis"/>
    <property type="evidence" value="ECO:0007669"/>
    <property type="project" value="InterPro"/>
</dbReference>
<feature type="compositionally biased region" description="Basic and acidic residues" evidence="3">
    <location>
        <begin position="360"/>
        <end position="369"/>
    </location>
</feature>
<dbReference type="PROSITE" id="PS51864">
    <property type="entry name" value="ASTACIN"/>
    <property type="match status" value="1"/>
</dbReference>
<evidence type="ECO:0000256" key="1">
    <source>
        <dbReference type="ARBA" id="ARBA00023157"/>
    </source>
</evidence>
<dbReference type="SMART" id="SM00235">
    <property type="entry name" value="ZnMc"/>
    <property type="match status" value="1"/>
</dbReference>
<dbReference type="InterPro" id="IPR001506">
    <property type="entry name" value="Peptidase_M12A"/>
</dbReference>
<dbReference type="PANTHER" id="PTHR10127:SF850">
    <property type="entry name" value="METALLOENDOPEPTIDASE"/>
    <property type="match status" value="1"/>
</dbReference>
<dbReference type="GO" id="GO:0004222">
    <property type="term" value="F:metalloendopeptidase activity"/>
    <property type="evidence" value="ECO:0007669"/>
    <property type="project" value="InterPro"/>
</dbReference>
<proteinExistence type="predicted"/>
<evidence type="ECO:0000313" key="6">
    <source>
        <dbReference type="WBParaSite" id="nRc.2.0.1.t02948-RA"/>
    </source>
</evidence>
<evidence type="ECO:0000256" key="2">
    <source>
        <dbReference type="PROSITE-ProRule" id="PRU01211"/>
    </source>
</evidence>
<dbReference type="PANTHER" id="PTHR10127">
    <property type="entry name" value="DISCOIDIN, CUB, EGF, LAMININ , AND ZINC METALLOPROTEASE DOMAIN CONTAINING"/>
    <property type="match status" value="1"/>
</dbReference>
<dbReference type="WBParaSite" id="nRc.2.0.1.t02948-RA">
    <property type="protein sequence ID" value="nRc.2.0.1.t02948-RA"/>
    <property type="gene ID" value="nRc.2.0.1.g02948"/>
</dbReference>
<evidence type="ECO:0000313" key="5">
    <source>
        <dbReference type="Proteomes" id="UP000887565"/>
    </source>
</evidence>
<sequence>MESIMAADMKDFKFTIPMPADSTASSFPCYIQLAFPNGTIFVFKTFTATLEDWTALFSLVDGEHTILISFDGADDWAGIDVLLGRQFRTDRQKKNKDAVVKAIHFNAHCIIRNIAIYSLLYELARKIEFILEKRTLKATVSAIISIFHPSDHGRPFCLGTQTNGFRDTKTLTGTTYPKVLSIPKIPKKKKKKEKDEWNKSPEIIKDDSLDLDDTLRPLDFYAARDFGSILRNMGLNLATIDPTLGRKYEGDIDWNRGRRLTSMPQTYKIQTWPGGVVPYVLSHAYLPLARSLIARVFDDIEQVTCVKFVPRTNQKNYVRIFPHDRECYSSAGMIGGMQKLSLGPEKKENKKKENKKKERKEKERKEKEKKEKKKKEKKKKEKKKKEKKKKEKKKKEKKKKEKTKRKRKKRKERKEKKGKKRKERKEKKGKKRKGRKERKERKEKKGKKRKERKERKEKRK</sequence>
<keyword evidence="1" id="KW-1015">Disulfide bond</keyword>
<feature type="compositionally biased region" description="Basic residues" evidence="3">
    <location>
        <begin position="370"/>
        <end position="460"/>
    </location>
</feature>
<evidence type="ECO:0000259" key="4">
    <source>
        <dbReference type="PROSITE" id="PS51864"/>
    </source>
</evidence>
<comment type="caution">
    <text evidence="2">Lacks conserved residue(s) required for the propagation of feature annotation.</text>
</comment>
<dbReference type="SUPFAM" id="SSF55486">
    <property type="entry name" value="Metalloproteases ('zincins'), catalytic domain"/>
    <property type="match status" value="1"/>
</dbReference>